<dbReference type="AlphaFoldDB" id="A0A1H8ISX1"/>
<proteinExistence type="predicted"/>
<reference evidence="2 3" key="1">
    <citation type="submission" date="2016-10" db="EMBL/GenBank/DDBJ databases">
        <authorList>
            <person name="de Groot N.N."/>
        </authorList>
    </citation>
    <scope>NUCLEOTIDE SEQUENCE [LARGE SCALE GENOMIC DNA]</scope>
    <source>
        <strain evidence="2 3">DSM 46701</strain>
    </source>
</reference>
<feature type="transmembrane region" description="Helical" evidence="1">
    <location>
        <begin position="138"/>
        <end position="157"/>
    </location>
</feature>
<protein>
    <recommendedName>
        <fullName evidence="4">DUF1772 domain-containing protein</fullName>
    </recommendedName>
</protein>
<keyword evidence="1" id="KW-0472">Membrane</keyword>
<evidence type="ECO:0000313" key="3">
    <source>
        <dbReference type="Proteomes" id="UP000199695"/>
    </source>
</evidence>
<evidence type="ECO:0000313" key="2">
    <source>
        <dbReference type="EMBL" id="SEN71501.1"/>
    </source>
</evidence>
<evidence type="ECO:0008006" key="4">
    <source>
        <dbReference type="Google" id="ProtNLM"/>
    </source>
</evidence>
<dbReference type="Proteomes" id="UP000199695">
    <property type="component" value="Unassembled WGS sequence"/>
</dbReference>
<keyword evidence="1" id="KW-0812">Transmembrane</keyword>
<name>A0A1H8ISX1_9BACL</name>
<feature type="transmembrane region" description="Helical" evidence="1">
    <location>
        <begin position="59"/>
        <end position="79"/>
    </location>
</feature>
<dbReference type="RefSeq" id="WP_089972527.1">
    <property type="nucleotide sequence ID" value="NZ_FOCQ01000019.1"/>
</dbReference>
<dbReference type="STRING" id="1173111.SAMN05444955_11935"/>
<dbReference type="OrthoDB" id="2595667at2"/>
<gene>
    <name evidence="2" type="ORF">SAMN05444955_11935</name>
</gene>
<sequence length="173" mass="19903">MRKQPISFAFSLMNLWVLMILFGAIFFETLIIYPNIFHDIPRSFETGMAFMVVKGPHDFFPPVGTLALLTGIGSLIMNWRVKPARYWILSSVLIIFIGEYLFSMAYFWPKNTIMFEEGTTVHSVVFLKQTAQAFQTGHWFRVAGCAAASACSFKGFLNIYRYRITLRHVHPES</sequence>
<keyword evidence="1" id="KW-1133">Transmembrane helix</keyword>
<feature type="transmembrane region" description="Helical" evidence="1">
    <location>
        <begin position="86"/>
        <end position="108"/>
    </location>
</feature>
<evidence type="ECO:0000256" key="1">
    <source>
        <dbReference type="SAM" id="Phobius"/>
    </source>
</evidence>
<dbReference type="EMBL" id="FOCQ01000019">
    <property type="protein sequence ID" value="SEN71501.1"/>
    <property type="molecule type" value="Genomic_DNA"/>
</dbReference>
<feature type="transmembrane region" description="Helical" evidence="1">
    <location>
        <begin position="12"/>
        <end position="33"/>
    </location>
</feature>
<accession>A0A1H8ISX1</accession>
<organism evidence="2 3">
    <name type="scientific">Lihuaxuella thermophila</name>
    <dbReference type="NCBI Taxonomy" id="1173111"/>
    <lineage>
        <taxon>Bacteria</taxon>
        <taxon>Bacillati</taxon>
        <taxon>Bacillota</taxon>
        <taxon>Bacilli</taxon>
        <taxon>Bacillales</taxon>
        <taxon>Thermoactinomycetaceae</taxon>
        <taxon>Lihuaxuella</taxon>
    </lineage>
</organism>
<keyword evidence="3" id="KW-1185">Reference proteome</keyword>